<keyword evidence="3" id="KW-1185">Reference proteome</keyword>
<gene>
    <name evidence="2" type="ORF">LY79DRAFT_555877</name>
</gene>
<keyword evidence="1" id="KW-0472">Membrane</keyword>
<comment type="caution">
    <text evidence="2">The sequence shown here is derived from an EMBL/GenBank/DDBJ whole genome shotgun (WGS) entry which is preliminary data.</text>
</comment>
<evidence type="ECO:0000256" key="1">
    <source>
        <dbReference type="SAM" id="Phobius"/>
    </source>
</evidence>
<dbReference type="RefSeq" id="XP_060413608.1">
    <property type="nucleotide sequence ID" value="XM_060557961.1"/>
</dbReference>
<feature type="transmembrane region" description="Helical" evidence="1">
    <location>
        <begin position="36"/>
        <end position="54"/>
    </location>
</feature>
<dbReference type="AlphaFoldDB" id="A0AAD8PXZ9"/>
<dbReference type="GeneID" id="85442201"/>
<keyword evidence="1" id="KW-1133">Transmembrane helix</keyword>
<evidence type="ECO:0000313" key="2">
    <source>
        <dbReference type="EMBL" id="KAK1590096.1"/>
    </source>
</evidence>
<accession>A0AAD8PXZ9</accession>
<sequence length="67" mass="7443">MSSSFLPQTPFLFSFLFYFFLSIFLGARCHGGPVNYGFSLAALAASFVSFGTLLQGKTRVYTQQCRV</sequence>
<organism evidence="2 3">
    <name type="scientific">Colletotrichum navitas</name>
    <dbReference type="NCBI Taxonomy" id="681940"/>
    <lineage>
        <taxon>Eukaryota</taxon>
        <taxon>Fungi</taxon>
        <taxon>Dikarya</taxon>
        <taxon>Ascomycota</taxon>
        <taxon>Pezizomycotina</taxon>
        <taxon>Sordariomycetes</taxon>
        <taxon>Hypocreomycetidae</taxon>
        <taxon>Glomerellales</taxon>
        <taxon>Glomerellaceae</taxon>
        <taxon>Colletotrichum</taxon>
        <taxon>Colletotrichum graminicola species complex</taxon>
    </lineage>
</organism>
<proteinExistence type="predicted"/>
<dbReference type="EMBL" id="JAHLJV010000034">
    <property type="protein sequence ID" value="KAK1590096.1"/>
    <property type="molecule type" value="Genomic_DNA"/>
</dbReference>
<reference evidence="2" key="1">
    <citation type="submission" date="2021-06" db="EMBL/GenBank/DDBJ databases">
        <title>Comparative genomics, transcriptomics and evolutionary studies reveal genomic signatures of adaptation to plant cell wall in hemibiotrophic fungi.</title>
        <authorList>
            <consortium name="DOE Joint Genome Institute"/>
            <person name="Baroncelli R."/>
            <person name="Diaz J.F."/>
            <person name="Benocci T."/>
            <person name="Peng M."/>
            <person name="Battaglia E."/>
            <person name="Haridas S."/>
            <person name="Andreopoulos W."/>
            <person name="Labutti K."/>
            <person name="Pangilinan J."/>
            <person name="Floch G.L."/>
            <person name="Makela M.R."/>
            <person name="Henrissat B."/>
            <person name="Grigoriev I.V."/>
            <person name="Crouch J.A."/>
            <person name="De Vries R.P."/>
            <person name="Sukno S.A."/>
            <person name="Thon M.R."/>
        </authorList>
    </citation>
    <scope>NUCLEOTIDE SEQUENCE</scope>
    <source>
        <strain evidence="2">CBS 125086</strain>
    </source>
</reference>
<dbReference type="Proteomes" id="UP001230504">
    <property type="component" value="Unassembled WGS sequence"/>
</dbReference>
<name>A0AAD8PXZ9_9PEZI</name>
<evidence type="ECO:0000313" key="3">
    <source>
        <dbReference type="Proteomes" id="UP001230504"/>
    </source>
</evidence>
<keyword evidence="1" id="KW-0812">Transmembrane</keyword>
<protein>
    <submittedName>
        <fullName evidence="2">Uncharacterized protein</fullName>
    </submittedName>
</protein>